<dbReference type="SUPFAM" id="SSF47781">
    <property type="entry name" value="RuvA domain 2-like"/>
    <property type="match status" value="1"/>
</dbReference>
<dbReference type="Pfam" id="PF14520">
    <property type="entry name" value="HHH_5"/>
    <property type="match status" value="1"/>
</dbReference>
<evidence type="ECO:0000313" key="8">
    <source>
        <dbReference type="EMBL" id="SFR86943.1"/>
    </source>
</evidence>
<dbReference type="SMART" id="SM00278">
    <property type="entry name" value="HhH1"/>
    <property type="match status" value="2"/>
</dbReference>
<feature type="domain" description="Helix-hairpin-helix DNA-binding motif class 1" evidence="7">
    <location>
        <begin position="73"/>
        <end position="92"/>
    </location>
</feature>
<dbReference type="Gene3D" id="1.10.150.20">
    <property type="entry name" value="5' to 3' exonuclease, C-terminal subdomain"/>
    <property type="match status" value="1"/>
</dbReference>
<dbReference type="NCBIfam" id="TIGR00084">
    <property type="entry name" value="ruvA"/>
    <property type="match status" value="1"/>
</dbReference>
<comment type="similarity">
    <text evidence="6">Belongs to the RuvA family.</text>
</comment>
<dbReference type="HAMAP" id="MF_00031">
    <property type="entry name" value="DNA_HJ_migration_RuvA"/>
    <property type="match status" value="1"/>
</dbReference>
<evidence type="ECO:0000256" key="3">
    <source>
        <dbReference type="ARBA" id="ARBA00023125"/>
    </source>
</evidence>
<dbReference type="OrthoDB" id="5293449at2"/>
<dbReference type="EMBL" id="FOYZ01000008">
    <property type="protein sequence ID" value="SFR86943.1"/>
    <property type="molecule type" value="Genomic_DNA"/>
</dbReference>
<evidence type="ECO:0000256" key="2">
    <source>
        <dbReference type="ARBA" id="ARBA00022763"/>
    </source>
</evidence>
<dbReference type="InterPro" id="IPR013849">
    <property type="entry name" value="DNA_helicase_Holl-junc_RuvA_I"/>
</dbReference>
<dbReference type="GO" id="GO:0009378">
    <property type="term" value="F:four-way junction helicase activity"/>
    <property type="evidence" value="ECO:0007669"/>
    <property type="project" value="InterPro"/>
</dbReference>
<dbReference type="GO" id="GO:0006281">
    <property type="term" value="P:DNA repair"/>
    <property type="evidence" value="ECO:0007669"/>
    <property type="project" value="UniProtKB-UniRule"/>
</dbReference>
<dbReference type="InterPro" id="IPR010994">
    <property type="entry name" value="RuvA_2-like"/>
</dbReference>
<comment type="function">
    <text evidence="6">The RuvA-RuvB-RuvC complex processes Holliday junction (HJ) DNA during genetic recombination and DNA repair, while the RuvA-RuvB complex plays an important role in the rescue of blocked DNA replication forks via replication fork reversal (RFR). RuvA specifically binds to HJ cruciform DNA, conferring on it an open structure. The RuvB hexamer acts as an ATP-dependent pump, pulling dsDNA into and through the RuvAB complex. HJ branch migration allows RuvC to scan DNA until it finds its consensus sequence, where it cleaves and resolves the cruciform DNA.</text>
</comment>
<comment type="subcellular location">
    <subcellularLocation>
        <location evidence="6">Cytoplasm</location>
    </subcellularLocation>
</comment>
<dbReference type="SUPFAM" id="SSF46929">
    <property type="entry name" value="DNA helicase RuvA subunit, C-terminal domain"/>
    <property type="match status" value="1"/>
</dbReference>
<evidence type="ECO:0000259" key="7">
    <source>
        <dbReference type="SMART" id="SM00278"/>
    </source>
</evidence>
<dbReference type="GO" id="GO:0006310">
    <property type="term" value="P:DNA recombination"/>
    <property type="evidence" value="ECO:0007669"/>
    <property type="project" value="UniProtKB-UniRule"/>
</dbReference>
<sequence>MIAYIKGELADVSENGIVVENGNIGYEIRVPASVMNQLPVIGGTVKIYTYLYVREDAMNLYGFLTKDDLEIFQLLITVNGIGPKGALGILSAISPDNLRFAILADDAKTIAKAPGIGSKTASKLILELKDKIRLEDAFEIKLKHEEKEKECRGAQGNSSQVQNDAVQALAALGYSNTEALRAVRKITVTEDMTVEAVLKGALKHINLF</sequence>
<dbReference type="Pfam" id="PF01330">
    <property type="entry name" value="RuvA_N"/>
    <property type="match status" value="1"/>
</dbReference>
<dbReference type="InterPro" id="IPR036267">
    <property type="entry name" value="RuvA_C_sf"/>
</dbReference>
<keyword evidence="8" id="KW-0378">Hydrolase</keyword>
<dbReference type="InterPro" id="IPR000085">
    <property type="entry name" value="RuvA"/>
</dbReference>
<comment type="caution">
    <text evidence="6">Lacks conserved residue(s) required for the propagation of feature annotation.</text>
</comment>
<evidence type="ECO:0000256" key="4">
    <source>
        <dbReference type="ARBA" id="ARBA00023172"/>
    </source>
</evidence>
<keyword evidence="8" id="KW-0067">ATP-binding</keyword>
<dbReference type="GO" id="GO:0005737">
    <property type="term" value="C:cytoplasm"/>
    <property type="evidence" value="ECO:0007669"/>
    <property type="project" value="UniProtKB-SubCell"/>
</dbReference>
<evidence type="ECO:0000256" key="5">
    <source>
        <dbReference type="ARBA" id="ARBA00023204"/>
    </source>
</evidence>
<dbReference type="InterPro" id="IPR011114">
    <property type="entry name" value="RuvA_C"/>
</dbReference>
<dbReference type="GO" id="GO:0005524">
    <property type="term" value="F:ATP binding"/>
    <property type="evidence" value="ECO:0007669"/>
    <property type="project" value="InterPro"/>
</dbReference>
<keyword evidence="9" id="KW-1185">Reference proteome</keyword>
<keyword evidence="2 6" id="KW-0227">DNA damage</keyword>
<protein>
    <recommendedName>
        <fullName evidence="6">Holliday junction branch migration complex subunit RuvA</fullName>
    </recommendedName>
</protein>
<keyword evidence="5 6" id="KW-0234">DNA repair</keyword>
<evidence type="ECO:0000256" key="6">
    <source>
        <dbReference type="HAMAP-Rule" id="MF_00031"/>
    </source>
</evidence>
<dbReference type="SUPFAM" id="SSF50249">
    <property type="entry name" value="Nucleic acid-binding proteins"/>
    <property type="match status" value="1"/>
</dbReference>
<dbReference type="Gene3D" id="1.10.8.10">
    <property type="entry name" value="DNA helicase RuvA subunit, C-terminal domain"/>
    <property type="match status" value="1"/>
</dbReference>
<comment type="subunit">
    <text evidence="6">Homotetramer. Forms an RuvA(8)-RuvB(12)-Holliday junction (HJ) complex. HJ DNA is sandwiched between 2 RuvA tetramers; dsDNA enters through RuvA and exits via RuvB. An RuvB hexamer assembles on each DNA strand where it exits the tetramer. Each RuvB hexamer is contacted by two RuvA subunits (via domain III) on 2 adjacent RuvB subunits; this complex drives branch migration. In the full resolvosome a probable DNA-RuvA(4)-RuvB(12)-RuvC(2) complex forms which resolves the HJ.</text>
</comment>
<dbReference type="GO" id="GO:0009379">
    <property type="term" value="C:Holliday junction helicase complex"/>
    <property type="evidence" value="ECO:0007669"/>
    <property type="project" value="InterPro"/>
</dbReference>
<dbReference type="AlphaFoldDB" id="A0A1I6K6S7"/>
<feature type="region of interest" description="Domain I" evidence="6">
    <location>
        <begin position="1"/>
        <end position="64"/>
    </location>
</feature>
<name>A0A1I6K6S7_9FIRM</name>
<accession>A0A1I6K6S7</accession>
<dbReference type="GO" id="GO:0000400">
    <property type="term" value="F:four-way junction DNA binding"/>
    <property type="evidence" value="ECO:0007669"/>
    <property type="project" value="UniProtKB-UniRule"/>
</dbReference>
<keyword evidence="1 6" id="KW-0963">Cytoplasm</keyword>
<gene>
    <name evidence="6" type="primary">ruvA</name>
    <name evidence="8" type="ORF">SAMN05661086_02239</name>
</gene>
<keyword evidence="4 6" id="KW-0233">DNA recombination</keyword>
<dbReference type="InterPro" id="IPR003583">
    <property type="entry name" value="Hlx-hairpin-Hlx_DNA-bd_motif"/>
</dbReference>
<keyword evidence="8" id="KW-0347">Helicase</keyword>
<proteinExistence type="inferred from homology"/>
<feature type="domain" description="Helix-hairpin-helix DNA-binding motif class 1" evidence="7">
    <location>
        <begin position="108"/>
        <end position="127"/>
    </location>
</feature>
<dbReference type="STRING" id="37658.SAMN05661086_02239"/>
<evidence type="ECO:0000256" key="1">
    <source>
        <dbReference type="ARBA" id="ARBA00022490"/>
    </source>
</evidence>
<dbReference type="Proteomes" id="UP000199659">
    <property type="component" value="Unassembled WGS sequence"/>
</dbReference>
<comment type="domain">
    <text evidence="6">Has three domains with a flexible linker between the domains II and III and assumes an 'L' shape. Domain III is highly mobile and contacts RuvB.</text>
</comment>
<dbReference type="Pfam" id="PF07499">
    <property type="entry name" value="RuvA_C"/>
    <property type="match status" value="1"/>
</dbReference>
<dbReference type="RefSeq" id="WP_092560768.1">
    <property type="nucleotide sequence ID" value="NZ_FOYZ01000008.1"/>
</dbReference>
<evidence type="ECO:0000313" key="9">
    <source>
        <dbReference type="Proteomes" id="UP000199659"/>
    </source>
</evidence>
<dbReference type="Gene3D" id="2.40.50.140">
    <property type="entry name" value="Nucleic acid-binding proteins"/>
    <property type="match status" value="1"/>
</dbReference>
<dbReference type="GO" id="GO:0048476">
    <property type="term" value="C:Holliday junction resolvase complex"/>
    <property type="evidence" value="ECO:0007669"/>
    <property type="project" value="UniProtKB-UniRule"/>
</dbReference>
<keyword evidence="3 6" id="KW-0238">DNA-binding</keyword>
<reference evidence="8 9" key="1">
    <citation type="submission" date="2016-10" db="EMBL/GenBank/DDBJ databases">
        <authorList>
            <person name="de Groot N.N."/>
        </authorList>
    </citation>
    <scope>NUCLEOTIDE SEQUENCE [LARGE SCALE GENOMIC DNA]</scope>
    <source>
        <strain evidence="8 9">743A</strain>
    </source>
</reference>
<organism evidence="8 9">
    <name type="scientific">Anaeromicropila populeti</name>
    <dbReference type="NCBI Taxonomy" id="37658"/>
    <lineage>
        <taxon>Bacteria</taxon>
        <taxon>Bacillati</taxon>
        <taxon>Bacillota</taxon>
        <taxon>Clostridia</taxon>
        <taxon>Lachnospirales</taxon>
        <taxon>Lachnospiraceae</taxon>
        <taxon>Anaeromicropila</taxon>
    </lineage>
</organism>
<dbReference type="InterPro" id="IPR012340">
    <property type="entry name" value="NA-bd_OB-fold"/>
</dbReference>
<dbReference type="CDD" id="cd14332">
    <property type="entry name" value="UBA_RuvA_C"/>
    <property type="match status" value="1"/>
</dbReference>
<keyword evidence="8" id="KW-0547">Nucleotide-binding</keyword>
<feature type="region of interest" description="Domain III" evidence="6">
    <location>
        <begin position="157"/>
        <end position="208"/>
    </location>
</feature>